<sequence>MPEARASSPPSRTMVKSTSSTTPERRVACCPTTTSTTDEKRRRHHPCFALTLAHLRSHLYPLVSSTTALAHPEFPTTLLAYHLLTSRQLDELAIHYHQVWPPTPATSYYPVVIPPWVGTENEKGVDIETKRRRFGRFIGLQRCETPAREEESYSWEMEQKTVTELPEPMNQHEEQFQSFKMANSNPPLITHIYTADPSAHVFNNKLYIYPSHDRETDIQFNDNGDQYDMADYHVFSMESISGPVTDHGTVLTLADVPWASKQLWAPDAASKNGKYYLYLPARDHDGIFRIGVAVAEKPEGPFTARESFIPGSYSIDPASFVDDDGTAYLYFGGIWGGQLQCWSKRDGGWVFDASKTGPQEPSGSNELALHARVAQLTDDMLGFASPVQELVVLDRDGESPIMADDHEKRFFEASWMHKYNGTYYFSYSTGDTHYIAYATGESPLGPFRYRGRILEPVLGWTTHHSIVEFGGRWWIFYHDCELSKGVDHLRSVKVREIKYDDQGEIYLV</sequence>
<evidence type="ECO:0000256" key="4">
    <source>
        <dbReference type="ARBA" id="ARBA00023277"/>
    </source>
</evidence>
<keyword evidence="2" id="KW-0732">Signal</keyword>
<dbReference type="AlphaFoldDB" id="A0A5N7BKE1"/>
<feature type="site" description="Important for catalytic activity, responsible for pKa modulation of the active site Glu and correct orientation of both the proton donor and substrate" evidence="6">
    <location>
        <position position="316"/>
    </location>
</feature>
<keyword evidence="4" id="KW-0119">Carbohydrate metabolism</keyword>
<dbReference type="Proteomes" id="UP000326198">
    <property type="component" value="Unassembled WGS sequence"/>
</dbReference>
<evidence type="ECO:0000256" key="5">
    <source>
        <dbReference type="ARBA" id="ARBA00023295"/>
    </source>
</evidence>
<dbReference type="OrthoDB" id="5211809at2759"/>
<name>A0A5N7BKE1_9EURO</name>
<dbReference type="InterPro" id="IPR023296">
    <property type="entry name" value="Glyco_hydro_beta-prop_sf"/>
</dbReference>
<keyword evidence="3 7" id="KW-0378">Hydrolase</keyword>
<protein>
    <submittedName>
        <fullName evidence="9">Arabinanase/levansucrase/invertase</fullName>
    </submittedName>
</protein>
<proteinExistence type="inferred from homology"/>
<feature type="region of interest" description="Disordered" evidence="8">
    <location>
        <begin position="1"/>
        <end position="42"/>
    </location>
</feature>
<dbReference type="InterPro" id="IPR006710">
    <property type="entry name" value="Glyco_hydro_43"/>
</dbReference>
<evidence type="ECO:0000256" key="7">
    <source>
        <dbReference type="RuleBase" id="RU361187"/>
    </source>
</evidence>
<dbReference type="SUPFAM" id="SSF75005">
    <property type="entry name" value="Arabinanase/levansucrase/invertase"/>
    <property type="match status" value="1"/>
</dbReference>
<evidence type="ECO:0000256" key="6">
    <source>
        <dbReference type="PIRSR" id="PIRSR606710-2"/>
    </source>
</evidence>
<dbReference type="GO" id="GO:0004553">
    <property type="term" value="F:hydrolase activity, hydrolyzing O-glycosyl compounds"/>
    <property type="evidence" value="ECO:0007669"/>
    <property type="project" value="InterPro"/>
</dbReference>
<dbReference type="Pfam" id="PF04616">
    <property type="entry name" value="Glyco_hydro_43"/>
    <property type="match status" value="1"/>
</dbReference>
<dbReference type="InterPro" id="IPR052176">
    <property type="entry name" value="Glycosyl_Hydrlase_43_Enz"/>
</dbReference>
<gene>
    <name evidence="9" type="ORF">BDV26DRAFT_278253</name>
</gene>
<dbReference type="Gene3D" id="2.115.10.20">
    <property type="entry name" value="Glycosyl hydrolase domain, family 43"/>
    <property type="match status" value="1"/>
</dbReference>
<dbReference type="CDD" id="cd18619">
    <property type="entry name" value="GH43_CoXyl43_like"/>
    <property type="match status" value="1"/>
</dbReference>
<keyword evidence="5 7" id="KW-0326">Glycosidase</keyword>
<comment type="similarity">
    <text evidence="1 7">Belongs to the glycosyl hydrolase 43 family.</text>
</comment>
<dbReference type="PANTHER" id="PTHR43772:SF2">
    <property type="entry name" value="PUTATIVE (AFU_ORTHOLOGUE AFUA_2G04480)-RELATED"/>
    <property type="match status" value="1"/>
</dbReference>
<dbReference type="PANTHER" id="PTHR43772">
    <property type="entry name" value="ENDO-1,4-BETA-XYLANASE"/>
    <property type="match status" value="1"/>
</dbReference>
<evidence type="ECO:0000256" key="8">
    <source>
        <dbReference type="SAM" id="MobiDB-lite"/>
    </source>
</evidence>
<dbReference type="GO" id="GO:0005975">
    <property type="term" value="P:carbohydrate metabolic process"/>
    <property type="evidence" value="ECO:0007669"/>
    <property type="project" value="InterPro"/>
</dbReference>
<evidence type="ECO:0000256" key="3">
    <source>
        <dbReference type="ARBA" id="ARBA00022801"/>
    </source>
</evidence>
<evidence type="ECO:0000313" key="9">
    <source>
        <dbReference type="EMBL" id="KAE8382262.1"/>
    </source>
</evidence>
<evidence type="ECO:0000256" key="1">
    <source>
        <dbReference type="ARBA" id="ARBA00009865"/>
    </source>
</evidence>
<accession>A0A5N7BKE1</accession>
<keyword evidence="10" id="KW-1185">Reference proteome</keyword>
<organism evidence="9 10">
    <name type="scientific">Aspergillus bertholletiae</name>
    <dbReference type="NCBI Taxonomy" id="1226010"/>
    <lineage>
        <taxon>Eukaryota</taxon>
        <taxon>Fungi</taxon>
        <taxon>Dikarya</taxon>
        <taxon>Ascomycota</taxon>
        <taxon>Pezizomycotina</taxon>
        <taxon>Eurotiomycetes</taxon>
        <taxon>Eurotiomycetidae</taxon>
        <taxon>Eurotiales</taxon>
        <taxon>Aspergillaceae</taxon>
        <taxon>Aspergillus</taxon>
        <taxon>Aspergillus subgen. Circumdati</taxon>
    </lineage>
</organism>
<feature type="compositionally biased region" description="Polar residues" evidence="8">
    <location>
        <begin position="8"/>
        <end position="22"/>
    </location>
</feature>
<evidence type="ECO:0000256" key="2">
    <source>
        <dbReference type="ARBA" id="ARBA00022729"/>
    </source>
</evidence>
<dbReference type="EMBL" id="ML736164">
    <property type="protein sequence ID" value="KAE8382262.1"/>
    <property type="molecule type" value="Genomic_DNA"/>
</dbReference>
<evidence type="ECO:0000313" key="10">
    <source>
        <dbReference type="Proteomes" id="UP000326198"/>
    </source>
</evidence>
<reference evidence="9 10" key="1">
    <citation type="submission" date="2019-04" db="EMBL/GenBank/DDBJ databases">
        <title>Friends and foes A comparative genomics studyof 23 Aspergillus species from section Flavi.</title>
        <authorList>
            <consortium name="DOE Joint Genome Institute"/>
            <person name="Kjaerbolling I."/>
            <person name="Vesth T."/>
            <person name="Frisvad J.C."/>
            <person name="Nybo J.L."/>
            <person name="Theobald S."/>
            <person name="Kildgaard S."/>
            <person name="Isbrandt T."/>
            <person name="Kuo A."/>
            <person name="Sato A."/>
            <person name="Lyhne E.K."/>
            <person name="Kogle M.E."/>
            <person name="Wiebenga A."/>
            <person name="Kun R.S."/>
            <person name="Lubbers R.J."/>
            <person name="Makela M.R."/>
            <person name="Barry K."/>
            <person name="Chovatia M."/>
            <person name="Clum A."/>
            <person name="Daum C."/>
            <person name="Haridas S."/>
            <person name="He G."/>
            <person name="LaButti K."/>
            <person name="Lipzen A."/>
            <person name="Mondo S."/>
            <person name="Riley R."/>
            <person name="Salamov A."/>
            <person name="Simmons B.A."/>
            <person name="Magnuson J.K."/>
            <person name="Henrissat B."/>
            <person name="Mortensen U.H."/>
            <person name="Larsen T.O."/>
            <person name="Devries R.P."/>
            <person name="Grigoriev I.V."/>
            <person name="Machida M."/>
            <person name="Baker S.E."/>
            <person name="Andersen M.R."/>
        </authorList>
    </citation>
    <scope>NUCLEOTIDE SEQUENCE [LARGE SCALE GENOMIC DNA]</scope>
    <source>
        <strain evidence="9 10">IBT 29228</strain>
    </source>
</reference>